<protein>
    <submittedName>
        <fullName evidence="2">Uncharacterized protein</fullName>
    </submittedName>
</protein>
<dbReference type="AlphaFoldDB" id="A0A450S7I7"/>
<accession>A0A450S7I7</accession>
<sequence>MKYPKVFIIGLTPEAFYREITNKKGNPYLRIRMDTGIRSGDSLLLAEGMSNEKVPWEEQFTGPTALARVSGIKKEEDTDIGKIGLTDVDVYEKEPGFESLFQEKISAWLVQEGMCKNNDKGMEVARELTENAVDTGFPMEVTKRSDPHG</sequence>
<organism evidence="2">
    <name type="scientific">Candidatus Kentrum sp. FM</name>
    <dbReference type="NCBI Taxonomy" id="2126340"/>
    <lineage>
        <taxon>Bacteria</taxon>
        <taxon>Pseudomonadati</taxon>
        <taxon>Pseudomonadota</taxon>
        <taxon>Gammaproteobacteria</taxon>
        <taxon>Candidatus Kentrum</taxon>
    </lineage>
</organism>
<dbReference type="EMBL" id="CAADFA010000051">
    <property type="protein sequence ID" value="VFJ47837.1"/>
    <property type="molecule type" value="Genomic_DNA"/>
</dbReference>
<dbReference type="EMBL" id="CAADFL010000052">
    <property type="protein sequence ID" value="VFK07864.1"/>
    <property type="molecule type" value="Genomic_DNA"/>
</dbReference>
<reference evidence="2" key="1">
    <citation type="submission" date="2019-02" db="EMBL/GenBank/DDBJ databases">
        <authorList>
            <person name="Gruber-Vodicka R. H."/>
            <person name="Seah K. B. B."/>
        </authorList>
    </citation>
    <scope>NUCLEOTIDE SEQUENCE</scope>
    <source>
        <strain evidence="1">BECK_BZ163</strain>
        <strain evidence="3">BECK_BZ164</strain>
        <strain evidence="2">BECK_BZ165</strain>
    </source>
</reference>
<dbReference type="EMBL" id="CAADEZ010000047">
    <property type="protein sequence ID" value="VFJ47462.1"/>
    <property type="molecule type" value="Genomic_DNA"/>
</dbReference>
<proteinExistence type="predicted"/>
<name>A0A450S7I7_9GAMM</name>
<evidence type="ECO:0000313" key="2">
    <source>
        <dbReference type="EMBL" id="VFJ47837.1"/>
    </source>
</evidence>
<gene>
    <name evidence="1" type="ORF">BECKFM1743A_GA0114220_1004715</name>
    <name evidence="3" type="ORF">BECKFM1743B_GA0114221_1005214</name>
    <name evidence="2" type="ORF">BECKFM1743C_GA0114222_100516</name>
</gene>
<evidence type="ECO:0000313" key="1">
    <source>
        <dbReference type="EMBL" id="VFJ47462.1"/>
    </source>
</evidence>
<evidence type="ECO:0000313" key="3">
    <source>
        <dbReference type="EMBL" id="VFK07864.1"/>
    </source>
</evidence>